<accession>A0AA39R7I1</accession>
<name>A0AA39R7I1_9LECA</name>
<keyword evidence="2" id="KW-0732">Signal</keyword>
<evidence type="ECO:0000256" key="1">
    <source>
        <dbReference type="SAM" id="MobiDB-lite"/>
    </source>
</evidence>
<sequence>MHSLIHFLTAATISAFGVGFDLTASYGSAAVSFCNGTTITLPPIPASKSYTIVLRHLSLDSSQHPSPPYKTISESRNDTPRQNMRKLRKAIGFPASVYVEELAKMLLALRAAVEEKVGPITSAGVTTMNLVALYEEDLRDAFEYVSLKYIAFPVGWVGQVFTKLALHPKACMREQYAMCDEVVMAVLYTDTALSVSLSVIRPAYALWEPEYWYLADFDLGYNTYVEVESPEEYWSAVWLKIQQIMIENPGYTPPSKVLLMGDRTDEREFREILVRVLWEQMGELPEILSEGAVGVAAREWLRWRRGRYVKPDMILGHTDRDWIEYL</sequence>
<comment type="caution">
    <text evidence="3">The sequence shown here is derived from an EMBL/GenBank/DDBJ whole genome shotgun (WGS) entry which is preliminary data.</text>
</comment>
<keyword evidence="4" id="KW-1185">Reference proteome</keyword>
<reference evidence="3" key="1">
    <citation type="submission" date="2023-03" db="EMBL/GenBank/DDBJ databases">
        <title>Complete genome of Cladonia borealis.</title>
        <authorList>
            <person name="Park H."/>
        </authorList>
    </citation>
    <scope>NUCLEOTIDE SEQUENCE</scope>
    <source>
        <strain evidence="3">ANT050790</strain>
    </source>
</reference>
<gene>
    <name evidence="3" type="ORF">JMJ35_000876</name>
</gene>
<evidence type="ECO:0000313" key="3">
    <source>
        <dbReference type="EMBL" id="KAK0516273.1"/>
    </source>
</evidence>
<evidence type="ECO:0000256" key="2">
    <source>
        <dbReference type="SAM" id="SignalP"/>
    </source>
</evidence>
<feature type="chain" id="PRO_5041305215" evidence="2">
    <location>
        <begin position="20"/>
        <end position="326"/>
    </location>
</feature>
<feature type="region of interest" description="Disordered" evidence="1">
    <location>
        <begin position="61"/>
        <end position="81"/>
    </location>
</feature>
<organism evidence="3 4">
    <name type="scientific">Cladonia borealis</name>
    <dbReference type="NCBI Taxonomy" id="184061"/>
    <lineage>
        <taxon>Eukaryota</taxon>
        <taxon>Fungi</taxon>
        <taxon>Dikarya</taxon>
        <taxon>Ascomycota</taxon>
        <taxon>Pezizomycotina</taxon>
        <taxon>Lecanoromycetes</taxon>
        <taxon>OSLEUM clade</taxon>
        <taxon>Lecanoromycetidae</taxon>
        <taxon>Lecanorales</taxon>
        <taxon>Lecanorineae</taxon>
        <taxon>Cladoniaceae</taxon>
        <taxon>Cladonia</taxon>
    </lineage>
</organism>
<dbReference type="EMBL" id="JAFEKC020000002">
    <property type="protein sequence ID" value="KAK0516273.1"/>
    <property type="molecule type" value="Genomic_DNA"/>
</dbReference>
<evidence type="ECO:0000313" key="4">
    <source>
        <dbReference type="Proteomes" id="UP001166286"/>
    </source>
</evidence>
<dbReference type="AlphaFoldDB" id="A0AA39R7I1"/>
<feature type="signal peptide" evidence="2">
    <location>
        <begin position="1"/>
        <end position="19"/>
    </location>
</feature>
<dbReference type="Proteomes" id="UP001166286">
    <property type="component" value="Unassembled WGS sequence"/>
</dbReference>
<proteinExistence type="predicted"/>
<protein>
    <submittedName>
        <fullName evidence="3">Uncharacterized protein</fullName>
    </submittedName>
</protein>